<feature type="compositionally biased region" description="Low complexity" evidence="5">
    <location>
        <begin position="27"/>
        <end position="50"/>
    </location>
</feature>
<feature type="coiled-coil region" evidence="4">
    <location>
        <begin position="168"/>
        <end position="198"/>
    </location>
</feature>
<dbReference type="PANTHER" id="PTHR15654">
    <property type="entry name" value="COILED-COIL DOMAIN-CONTAINING PROTEIN 113-RELATED"/>
    <property type="match status" value="1"/>
</dbReference>
<dbReference type="AlphaFoldDB" id="A0A1I8MIP4"/>
<evidence type="ECO:0000259" key="6">
    <source>
        <dbReference type="Pfam" id="PF13870"/>
    </source>
</evidence>
<keyword evidence="3" id="KW-0966">Cell projection</keyword>
<feature type="compositionally biased region" description="Basic and acidic residues" evidence="5">
    <location>
        <begin position="636"/>
        <end position="653"/>
    </location>
</feature>
<feature type="compositionally biased region" description="Basic and acidic residues" evidence="5">
    <location>
        <begin position="591"/>
        <end position="614"/>
    </location>
</feature>
<evidence type="ECO:0000313" key="7">
    <source>
        <dbReference type="EnsemblMetazoa" id="MDOA005300-PA"/>
    </source>
</evidence>
<accession>A0A1I8MIP4</accession>
<evidence type="ECO:0000256" key="2">
    <source>
        <dbReference type="ARBA" id="ARBA00023054"/>
    </source>
</evidence>
<keyword evidence="2 4" id="KW-0175">Coiled coil</keyword>
<evidence type="ECO:0000256" key="5">
    <source>
        <dbReference type="SAM" id="MobiDB-lite"/>
    </source>
</evidence>
<reference evidence="7" key="1">
    <citation type="submission" date="2020-05" db="UniProtKB">
        <authorList>
            <consortium name="EnsemblMetazoa"/>
        </authorList>
    </citation>
    <scope>IDENTIFICATION</scope>
    <source>
        <strain evidence="7">Aabys</strain>
    </source>
</reference>
<dbReference type="GO" id="GO:0036064">
    <property type="term" value="C:ciliary basal body"/>
    <property type="evidence" value="ECO:0007669"/>
    <property type="project" value="TreeGrafter"/>
</dbReference>
<dbReference type="EnsemblMetazoa" id="MDOA005300-RA">
    <property type="protein sequence ID" value="MDOA005300-PA"/>
    <property type="gene ID" value="MDOA005300"/>
</dbReference>
<feature type="compositionally biased region" description="Polar residues" evidence="5">
    <location>
        <begin position="1"/>
        <end position="18"/>
    </location>
</feature>
<dbReference type="eggNOG" id="ENOG502SGZY">
    <property type="taxonomic scope" value="Eukaryota"/>
</dbReference>
<dbReference type="InterPro" id="IPR025254">
    <property type="entry name" value="CCDC113/CCDC96_CC"/>
</dbReference>
<feature type="region of interest" description="Disordered" evidence="5">
    <location>
        <begin position="1"/>
        <end position="54"/>
    </location>
</feature>
<dbReference type="GO" id="GO:0005930">
    <property type="term" value="C:axoneme"/>
    <property type="evidence" value="ECO:0007669"/>
    <property type="project" value="TreeGrafter"/>
</dbReference>
<dbReference type="VEuPathDB" id="VectorBase:MDOMA2_006422"/>
<organism evidence="7">
    <name type="scientific">Musca domestica</name>
    <name type="common">House fly</name>
    <dbReference type="NCBI Taxonomy" id="7370"/>
    <lineage>
        <taxon>Eukaryota</taxon>
        <taxon>Metazoa</taxon>
        <taxon>Ecdysozoa</taxon>
        <taxon>Arthropoda</taxon>
        <taxon>Hexapoda</taxon>
        <taxon>Insecta</taxon>
        <taxon>Pterygota</taxon>
        <taxon>Neoptera</taxon>
        <taxon>Endopterygota</taxon>
        <taxon>Diptera</taxon>
        <taxon>Brachycera</taxon>
        <taxon>Muscomorpha</taxon>
        <taxon>Muscoidea</taxon>
        <taxon>Muscidae</taxon>
        <taxon>Musca</taxon>
    </lineage>
</organism>
<feature type="coiled-coil region" evidence="4">
    <location>
        <begin position="498"/>
        <end position="532"/>
    </location>
</feature>
<dbReference type="Pfam" id="PF13870">
    <property type="entry name" value="CCDC113_CCDC96_CC"/>
    <property type="match status" value="2"/>
</dbReference>
<feature type="coiled-coil region" evidence="4">
    <location>
        <begin position="1216"/>
        <end position="1243"/>
    </location>
</feature>
<evidence type="ECO:0000256" key="4">
    <source>
        <dbReference type="SAM" id="Coils"/>
    </source>
</evidence>
<dbReference type="PANTHER" id="PTHR15654:SF1">
    <property type="entry name" value="COILED-COIL DOMAIN-CONTAINING PROTEIN 96"/>
    <property type="match status" value="1"/>
</dbReference>
<comment type="subcellular location">
    <subcellularLocation>
        <location evidence="1">Cell projection</location>
        <location evidence="1">Cilium</location>
    </subcellularLocation>
</comment>
<proteinExistence type="predicted"/>
<evidence type="ECO:0000256" key="1">
    <source>
        <dbReference type="ARBA" id="ARBA00004138"/>
    </source>
</evidence>
<feature type="domain" description="CCDC113/CCDC96 coiled-coil" evidence="6">
    <location>
        <begin position="406"/>
        <end position="566"/>
    </location>
</feature>
<feature type="compositionally biased region" description="Polar residues" evidence="5">
    <location>
        <begin position="616"/>
        <end position="635"/>
    </location>
</feature>
<evidence type="ECO:0000256" key="3">
    <source>
        <dbReference type="ARBA" id="ARBA00023273"/>
    </source>
</evidence>
<feature type="domain" description="CCDC113/CCDC96 coiled-coil" evidence="6">
    <location>
        <begin position="1063"/>
        <end position="1238"/>
    </location>
</feature>
<dbReference type="VEuPathDB" id="VectorBase:MDOA005300"/>
<dbReference type="VEuPathDB" id="VectorBase:MDOMA2_011718"/>
<name>A0A1I8MIP4_MUSDO</name>
<feature type="coiled-coil region" evidence="4">
    <location>
        <begin position="1019"/>
        <end position="1046"/>
    </location>
</feature>
<feature type="region of interest" description="Disordered" evidence="5">
    <location>
        <begin position="574"/>
        <end position="675"/>
    </location>
</feature>
<dbReference type="InterPro" id="IPR051885">
    <property type="entry name" value="CC_CF"/>
</dbReference>
<sequence>MPSAKQKTSVFAKNQSKSEFFHESKSNSKLSSFSSSSNASPLSSETSLSNYEEDEQEKIDFFQDFYETDSESLEEEEPVHLSRPTLEAKVEFLKDFASVPDLDKISEEVSTKVSITNTTKAEYPTQQQSDVGYFADPLTGNRILSISSVSVVKKELPKLEDDKKGSFATFLELEEMDVEEEADEIEDLVLDFNQEEDKDLNNPIDEEKALETFFEMEMQKQTSATDHSIDWEAILKQQQQQHLCESISKLLNDLIDKVVESAEYINPEVMLRKNLDKHKLISEISKTVRQRNVERSVCEFLNRKVLDYFKRKKIFRSIMPDSKRYAGLEMRKYYQNIQHLDDLLAKEASVKLMALQTKQKLENDLSEARERSERMVAELENVMRRSLYCETRPRCNVLIEKLLIEMAKYRQEVHEVRFELILKQHAEANLREKLSKIQDLGNGLTMKSFEGLHNETQILDHKIEERNIELRKLHERLQRDIHAMAHYKEQQKMSRNSMMAQRLAMGELLEEKQQLRQRIYELRMKRNRIKKQLQELSFESGLLDKPSLMLDYDETHNMIVQQRDTINLKMPPKTKAKFGKEIPKKLKKKMAPKEKGNVKAKENKNKSKIGKEKGTASATKTDLVPTTQKSQTTGEELNKNAASERENRKRSSEESLLSANEDIPTKQATPAKKLRLTEINPLEKAIAEVVMEGDGSSESTFIEPSPQSSMESFITNAEKFLELPEISDEEDSQGSKDDELEYLKQKELELTPDFFENFQNVPDVEDVSLDSVVDVAKVKHKAKDQSGRLDLGTFVNPLTGEISSSSKESVKITIEEPKEVVKTKADIPGVEEEDDVEDMEQISIDIPILSDQEAEDEAKKVADEEDTFNQFLELETQGPTVTEEEIDVEALARAEAERQLRAQTIEFVYDLISRAVDKAEYVDPKVILRQNLDKRKLMKELQEKLSLLEVEKRGQQFLNRKCVEYFRRKRSFRPILDDNPKMLHQEIRKYQAAVNNLDKWLIREQEAKSLTENNLQTLNMELNITRQRSEDEISNLQNTLRRALKRENFDKLQVVVENSLAKMQTVRGEIAKVRFQLIQKQHDMATLVEQLRDLEDLGNGLTMRNFETIQTETQALGKKIEERNTELNKLRYRCHGDIHRQAHLKEKQKMLHETINFQRQYLAELQLEKQRLREIVFQLKIERCRLRKESQDISFQSGLLDKPILMKDFDATVEYLEELQERVAQEKIAISELNEKITSVEKSCS</sequence>
<protein>
    <recommendedName>
        <fullName evidence="6">CCDC113/CCDC96 coiled-coil domain-containing protein</fullName>
    </recommendedName>
</protein>
<dbReference type="GO" id="GO:0060271">
    <property type="term" value="P:cilium assembly"/>
    <property type="evidence" value="ECO:0007669"/>
    <property type="project" value="TreeGrafter"/>
</dbReference>
<feature type="coiled-coil region" evidence="4">
    <location>
        <begin position="351"/>
        <end position="419"/>
    </location>
</feature>
<dbReference type="STRING" id="7370.A0A1I8MIP4"/>